<sequence length="126" mass="15077">MNDEEILRKNKADYILFITTFAIMKCNFDFYKFENRIIDIKQINFHTFKIETDVPEDIISYVQFPEPTVLRILIRVKRFYPELILDKEFSLPCIMQADTFKKNFIVANANTRSLNQIKIWESSLIV</sequence>
<comment type="caution">
    <text evidence="1">The sequence shown here is derived from an EMBL/GenBank/DDBJ whole genome shotgun (WGS) entry which is preliminary data.</text>
</comment>
<evidence type="ECO:0000313" key="2">
    <source>
        <dbReference type="Proteomes" id="UP000295600"/>
    </source>
</evidence>
<accession>A0A4R2LY60</accession>
<dbReference type="EMBL" id="SLXB01000001">
    <property type="protein sequence ID" value="TCO96493.1"/>
    <property type="molecule type" value="Genomic_DNA"/>
</dbReference>
<evidence type="ECO:0000313" key="1">
    <source>
        <dbReference type="EMBL" id="TCO96493.1"/>
    </source>
</evidence>
<proteinExistence type="predicted"/>
<dbReference type="AlphaFoldDB" id="A0A4R2LY60"/>
<dbReference type="Proteomes" id="UP000295600">
    <property type="component" value="Unassembled WGS sequence"/>
</dbReference>
<organism evidence="1 2">
    <name type="scientific">Prevotella heparinolytica</name>
    <dbReference type="NCBI Taxonomy" id="28113"/>
    <lineage>
        <taxon>Bacteria</taxon>
        <taxon>Pseudomonadati</taxon>
        <taxon>Bacteroidota</taxon>
        <taxon>Bacteroidia</taxon>
        <taxon>Bacteroidales</taxon>
        <taxon>Bacteroidaceae</taxon>
        <taxon>Bacteroides</taxon>
    </lineage>
</organism>
<reference evidence="1 2" key="1">
    <citation type="submission" date="2019-03" db="EMBL/GenBank/DDBJ databases">
        <title>Genomic Encyclopedia of Type Strains, Phase IV (KMG-IV): sequencing the most valuable type-strain genomes for metagenomic binning, comparative biology and taxonomic classification.</title>
        <authorList>
            <person name="Goeker M."/>
        </authorList>
    </citation>
    <scope>NUCLEOTIDE SEQUENCE [LARGE SCALE GENOMIC DNA]</scope>
    <source>
        <strain evidence="1 2">DSM 23917</strain>
    </source>
</reference>
<dbReference type="RefSeq" id="WP_131924847.1">
    <property type="nucleotide sequence ID" value="NZ_JBQMXT010000089.1"/>
</dbReference>
<protein>
    <submittedName>
        <fullName evidence="1">Uncharacterized protein</fullName>
    </submittedName>
</protein>
<name>A0A4R2LY60_9BACE</name>
<gene>
    <name evidence="1" type="ORF">EV202_101265</name>
</gene>